<dbReference type="GO" id="GO:0016301">
    <property type="term" value="F:kinase activity"/>
    <property type="evidence" value="ECO:0007669"/>
    <property type="project" value="UniProtKB-KW"/>
</dbReference>
<dbReference type="Gene3D" id="3.80.10.10">
    <property type="entry name" value="Ribonuclease Inhibitor"/>
    <property type="match status" value="2"/>
</dbReference>
<feature type="chain" id="PRO_5015310042" evidence="7">
    <location>
        <begin position="26"/>
        <end position="297"/>
    </location>
</feature>
<reference evidence="10" key="2">
    <citation type="journal article" date="2018" name="BMC Genomics">
        <title>A manually annotated Actinidia chinensis var. chinensis (kiwifruit) genome highlights the challenges associated with draft genomes and gene prediction in plants.</title>
        <authorList>
            <person name="Pilkington S.M."/>
            <person name="Crowhurst R."/>
            <person name="Hilario E."/>
            <person name="Nardozza S."/>
            <person name="Fraser L."/>
            <person name="Peng Y."/>
            <person name="Gunaseelan K."/>
            <person name="Simpson R."/>
            <person name="Tahir J."/>
            <person name="Deroles S.C."/>
            <person name="Templeton K."/>
            <person name="Luo Z."/>
            <person name="Davy M."/>
            <person name="Cheng C."/>
            <person name="McNeilage M."/>
            <person name="Scaglione D."/>
            <person name="Liu Y."/>
            <person name="Zhang Q."/>
            <person name="Datson P."/>
            <person name="De Silva N."/>
            <person name="Gardiner S.E."/>
            <person name="Bassett H."/>
            <person name="Chagne D."/>
            <person name="McCallum J."/>
            <person name="Dzierzon H."/>
            <person name="Deng C."/>
            <person name="Wang Y.Y."/>
            <person name="Barron L."/>
            <person name="Manako K."/>
            <person name="Bowen J."/>
            <person name="Foster T.M."/>
            <person name="Erridge Z.A."/>
            <person name="Tiffin H."/>
            <person name="Waite C.N."/>
            <person name="Davies K.M."/>
            <person name="Grierson E.P."/>
            <person name="Laing W.A."/>
            <person name="Kirk R."/>
            <person name="Chen X."/>
            <person name="Wood M."/>
            <person name="Montefiori M."/>
            <person name="Brummell D.A."/>
            <person name="Schwinn K.E."/>
            <person name="Catanach A."/>
            <person name="Fullerton C."/>
            <person name="Li D."/>
            <person name="Meiyalaghan S."/>
            <person name="Nieuwenhuizen N."/>
            <person name="Read N."/>
            <person name="Prakash R."/>
            <person name="Hunter D."/>
            <person name="Zhang H."/>
            <person name="McKenzie M."/>
            <person name="Knabel M."/>
            <person name="Harris A."/>
            <person name="Allan A.C."/>
            <person name="Gleave A."/>
            <person name="Chen A."/>
            <person name="Janssen B.J."/>
            <person name="Plunkett B."/>
            <person name="Ampomah-Dwamena C."/>
            <person name="Voogd C."/>
            <person name="Leif D."/>
            <person name="Lafferty D."/>
            <person name="Souleyre E.J.F."/>
            <person name="Varkonyi-Gasic E."/>
            <person name="Gambi F."/>
            <person name="Hanley J."/>
            <person name="Yao J.L."/>
            <person name="Cheung J."/>
            <person name="David K.M."/>
            <person name="Warren B."/>
            <person name="Marsh K."/>
            <person name="Snowden K.C."/>
            <person name="Lin-Wang K."/>
            <person name="Brian L."/>
            <person name="Martinez-Sanchez M."/>
            <person name="Wang M."/>
            <person name="Ileperuma N."/>
            <person name="Macnee N."/>
            <person name="Campin R."/>
            <person name="McAtee P."/>
            <person name="Drummond R.S.M."/>
            <person name="Espley R.V."/>
            <person name="Ireland H.S."/>
            <person name="Wu R."/>
            <person name="Atkinson R.G."/>
            <person name="Karunairetnam S."/>
            <person name="Bulley S."/>
            <person name="Chunkath S."/>
            <person name="Hanley Z."/>
            <person name="Storey R."/>
            <person name="Thrimawithana A.H."/>
            <person name="Thomson S."/>
            <person name="David C."/>
            <person name="Testolin R."/>
            <person name="Huang H."/>
            <person name="Hellens R.P."/>
            <person name="Schaffer R.J."/>
        </authorList>
    </citation>
    <scope>NUCLEOTIDE SEQUENCE [LARGE SCALE GENOMIC DNA]</scope>
    <source>
        <strain evidence="10">cv. Red5</strain>
    </source>
</reference>
<dbReference type="Gramene" id="PSS34539">
    <property type="protein sequence ID" value="PSS34539"/>
    <property type="gene ID" value="CEY00_Acc01641"/>
</dbReference>
<evidence type="ECO:0000256" key="7">
    <source>
        <dbReference type="SAM" id="SignalP"/>
    </source>
</evidence>
<keyword evidence="3 7" id="KW-0732">Signal</keyword>
<gene>
    <name evidence="9" type="ORF">CEY00_Acc01641</name>
</gene>
<keyword evidence="2" id="KW-0433">Leucine-rich repeat</keyword>
<keyword evidence="9" id="KW-0418">Kinase</keyword>
<dbReference type="AlphaFoldDB" id="A0A2R6RX15"/>
<dbReference type="InterPro" id="IPR013210">
    <property type="entry name" value="LRR_N_plant-typ"/>
</dbReference>
<keyword evidence="4" id="KW-0677">Repeat</keyword>
<dbReference type="PANTHER" id="PTHR48060">
    <property type="entry name" value="DNA DAMAGE-REPAIR/TOLERATION PROTEIN DRT100"/>
    <property type="match status" value="1"/>
</dbReference>
<reference evidence="9 10" key="1">
    <citation type="submission" date="2017-07" db="EMBL/GenBank/DDBJ databases">
        <title>An improved, manually edited Actinidia chinensis var. chinensis (kiwifruit) genome highlights the challenges associated with draft genomes and gene prediction in plants.</title>
        <authorList>
            <person name="Pilkington S."/>
            <person name="Crowhurst R."/>
            <person name="Hilario E."/>
            <person name="Nardozza S."/>
            <person name="Fraser L."/>
            <person name="Peng Y."/>
            <person name="Gunaseelan K."/>
            <person name="Simpson R."/>
            <person name="Tahir J."/>
            <person name="Deroles S."/>
            <person name="Templeton K."/>
            <person name="Luo Z."/>
            <person name="Davy M."/>
            <person name="Cheng C."/>
            <person name="Mcneilage M."/>
            <person name="Scaglione D."/>
            <person name="Liu Y."/>
            <person name="Zhang Q."/>
            <person name="Datson P."/>
            <person name="De Silva N."/>
            <person name="Gardiner S."/>
            <person name="Bassett H."/>
            <person name="Chagne D."/>
            <person name="Mccallum J."/>
            <person name="Dzierzon H."/>
            <person name="Deng C."/>
            <person name="Wang Y.-Y."/>
            <person name="Barron N."/>
            <person name="Manako K."/>
            <person name="Bowen J."/>
            <person name="Foster T."/>
            <person name="Erridge Z."/>
            <person name="Tiffin H."/>
            <person name="Waite C."/>
            <person name="Davies K."/>
            <person name="Grierson E."/>
            <person name="Laing W."/>
            <person name="Kirk R."/>
            <person name="Chen X."/>
            <person name="Wood M."/>
            <person name="Montefiori M."/>
            <person name="Brummell D."/>
            <person name="Schwinn K."/>
            <person name="Catanach A."/>
            <person name="Fullerton C."/>
            <person name="Li D."/>
            <person name="Meiyalaghan S."/>
            <person name="Nieuwenhuizen N."/>
            <person name="Read N."/>
            <person name="Prakash R."/>
            <person name="Hunter D."/>
            <person name="Zhang H."/>
            <person name="Mckenzie M."/>
            <person name="Knabel M."/>
            <person name="Harris A."/>
            <person name="Allan A."/>
            <person name="Chen A."/>
            <person name="Janssen B."/>
            <person name="Plunkett B."/>
            <person name="Dwamena C."/>
            <person name="Voogd C."/>
            <person name="Leif D."/>
            <person name="Lafferty D."/>
            <person name="Souleyre E."/>
            <person name="Varkonyi-Gasic E."/>
            <person name="Gambi F."/>
            <person name="Hanley J."/>
            <person name="Yao J.-L."/>
            <person name="Cheung J."/>
            <person name="David K."/>
            <person name="Warren B."/>
            <person name="Marsh K."/>
            <person name="Snowden K."/>
            <person name="Lin-Wang K."/>
            <person name="Brian L."/>
            <person name="Martinez-Sanchez M."/>
            <person name="Wang M."/>
            <person name="Ileperuma N."/>
            <person name="Macnee N."/>
            <person name="Campin R."/>
            <person name="Mcatee P."/>
            <person name="Drummond R."/>
            <person name="Espley R."/>
            <person name="Ireland H."/>
            <person name="Wu R."/>
            <person name="Atkinson R."/>
            <person name="Karunairetnam S."/>
            <person name="Bulley S."/>
            <person name="Chunkath S."/>
            <person name="Hanley Z."/>
            <person name="Storey R."/>
            <person name="Thrimawithana A."/>
            <person name="Thomson S."/>
            <person name="David C."/>
            <person name="Testolin R."/>
        </authorList>
    </citation>
    <scope>NUCLEOTIDE SEQUENCE [LARGE SCALE GENOMIC DNA]</scope>
    <source>
        <strain evidence="10">cv. Red5</strain>
        <tissue evidence="9">Young leaf</tissue>
    </source>
</reference>
<keyword evidence="5" id="KW-0472">Membrane</keyword>
<dbReference type="GO" id="GO:0016020">
    <property type="term" value="C:membrane"/>
    <property type="evidence" value="ECO:0007669"/>
    <property type="project" value="UniProtKB-SubCell"/>
</dbReference>
<keyword evidence="9" id="KW-0675">Receptor</keyword>
<proteinExistence type="predicted"/>
<name>A0A2R6RX15_ACTCC</name>
<dbReference type="OrthoDB" id="1713515at2759"/>
<dbReference type="InParanoid" id="A0A2R6RX15"/>
<comment type="caution">
    <text evidence="9">The sequence shown here is derived from an EMBL/GenBank/DDBJ whole genome shotgun (WGS) entry which is preliminary data.</text>
</comment>
<dbReference type="STRING" id="1590841.A0A2R6RX15"/>
<evidence type="ECO:0000256" key="5">
    <source>
        <dbReference type="ARBA" id="ARBA00023136"/>
    </source>
</evidence>
<evidence type="ECO:0000256" key="2">
    <source>
        <dbReference type="ARBA" id="ARBA00022614"/>
    </source>
</evidence>
<evidence type="ECO:0000259" key="8">
    <source>
        <dbReference type="Pfam" id="PF08263"/>
    </source>
</evidence>
<keyword evidence="6" id="KW-0325">Glycoprotein</keyword>
<feature type="signal peptide" evidence="7">
    <location>
        <begin position="1"/>
        <end position="25"/>
    </location>
</feature>
<dbReference type="Proteomes" id="UP000241394">
    <property type="component" value="Chromosome LG2"/>
</dbReference>
<keyword evidence="10" id="KW-1185">Reference proteome</keyword>
<dbReference type="InterPro" id="IPR053211">
    <property type="entry name" value="DNA_repair-toleration"/>
</dbReference>
<organism evidence="9 10">
    <name type="scientific">Actinidia chinensis var. chinensis</name>
    <name type="common">Chinese soft-hair kiwi</name>
    <dbReference type="NCBI Taxonomy" id="1590841"/>
    <lineage>
        <taxon>Eukaryota</taxon>
        <taxon>Viridiplantae</taxon>
        <taxon>Streptophyta</taxon>
        <taxon>Embryophyta</taxon>
        <taxon>Tracheophyta</taxon>
        <taxon>Spermatophyta</taxon>
        <taxon>Magnoliopsida</taxon>
        <taxon>eudicotyledons</taxon>
        <taxon>Gunneridae</taxon>
        <taxon>Pentapetalae</taxon>
        <taxon>asterids</taxon>
        <taxon>Ericales</taxon>
        <taxon>Actinidiaceae</taxon>
        <taxon>Actinidia</taxon>
    </lineage>
</organism>
<dbReference type="InterPro" id="IPR001611">
    <property type="entry name" value="Leu-rich_rpt"/>
</dbReference>
<evidence type="ECO:0000256" key="4">
    <source>
        <dbReference type="ARBA" id="ARBA00022737"/>
    </source>
</evidence>
<comment type="subcellular location">
    <subcellularLocation>
        <location evidence="1">Membrane</location>
    </subcellularLocation>
</comment>
<evidence type="ECO:0000256" key="6">
    <source>
        <dbReference type="ARBA" id="ARBA00023180"/>
    </source>
</evidence>
<evidence type="ECO:0000256" key="1">
    <source>
        <dbReference type="ARBA" id="ARBA00004370"/>
    </source>
</evidence>
<evidence type="ECO:0000256" key="3">
    <source>
        <dbReference type="ARBA" id="ARBA00022729"/>
    </source>
</evidence>
<dbReference type="InterPro" id="IPR032675">
    <property type="entry name" value="LRR_dom_sf"/>
</dbReference>
<feature type="domain" description="Leucine-rich repeat-containing N-terminal plant-type" evidence="8">
    <location>
        <begin position="27"/>
        <end position="63"/>
    </location>
</feature>
<dbReference type="SUPFAM" id="SSF52058">
    <property type="entry name" value="L domain-like"/>
    <property type="match status" value="1"/>
</dbReference>
<dbReference type="PANTHER" id="PTHR48060:SF22">
    <property type="entry name" value="INACTIVE LRR RECEPTOR-LIKE SERINE_THREONINE-PROTEIN KINASE BIR2"/>
    <property type="match status" value="1"/>
</dbReference>
<dbReference type="Pfam" id="PF00560">
    <property type="entry name" value="LRR_1"/>
    <property type="match status" value="4"/>
</dbReference>
<keyword evidence="9" id="KW-0808">Transferase</keyword>
<dbReference type="OMA" id="IPHMELT"/>
<dbReference type="Pfam" id="PF08263">
    <property type="entry name" value="LRRNT_2"/>
    <property type="match status" value="1"/>
</dbReference>
<dbReference type="EMBL" id="NKQK01000002">
    <property type="protein sequence ID" value="PSS34539.1"/>
    <property type="molecule type" value="Genomic_DNA"/>
</dbReference>
<evidence type="ECO:0000313" key="10">
    <source>
        <dbReference type="Proteomes" id="UP000241394"/>
    </source>
</evidence>
<evidence type="ECO:0000313" key="9">
    <source>
        <dbReference type="EMBL" id="PSS34539.1"/>
    </source>
</evidence>
<accession>A0A2R6RX15</accession>
<dbReference type="FunFam" id="3.80.10.10:FF:000041">
    <property type="entry name" value="LRR receptor-like serine/threonine-protein kinase ERECTA"/>
    <property type="match status" value="1"/>
</dbReference>
<protein>
    <submittedName>
        <fullName evidence="9">Receptor-like protein kinase</fullName>
    </submittedName>
</protein>
<sequence>MSAASTSRRILHFLILFYLLCLAISTSDELQTLLNIKTSIQSPNADVFNSWKPTNPLCNFTGIAYNPDGSINSIDLSNQKLTGSVPFDSICQLSSLETLALGKNSFSGPISEDLKNCIRLKYLDIGNNFFSDTVPDFSSPSQLEYLYLNSSVFSGNFPWNSISNMTGLVVLSVGDNPFDRTRFPNMMVSHKKLNWLYLANCSIEGKIPSEIGNLTELVNLELSDNYMSGEIPLEISKLLKLFHLHLVKIALDPISRPFWRISAGRPKKQRRRGTGSGSLSFPDTSGTFLNKLWVSLM</sequence>